<dbReference type="PROSITE" id="PS51257">
    <property type="entry name" value="PROKAR_LIPOPROTEIN"/>
    <property type="match status" value="1"/>
</dbReference>
<feature type="domain" description="Cytochrome c" evidence="6">
    <location>
        <begin position="34"/>
        <end position="136"/>
    </location>
</feature>
<feature type="signal peptide" evidence="5">
    <location>
        <begin position="1"/>
        <end position="18"/>
    </location>
</feature>
<proteinExistence type="predicted"/>
<dbReference type="SUPFAM" id="SSF46626">
    <property type="entry name" value="Cytochrome c"/>
    <property type="match status" value="1"/>
</dbReference>
<keyword evidence="1 4" id="KW-0349">Heme</keyword>
<dbReference type="GO" id="GO:0046872">
    <property type="term" value="F:metal ion binding"/>
    <property type="evidence" value="ECO:0007669"/>
    <property type="project" value="UniProtKB-KW"/>
</dbReference>
<evidence type="ECO:0000256" key="3">
    <source>
        <dbReference type="ARBA" id="ARBA00023004"/>
    </source>
</evidence>
<evidence type="ECO:0000256" key="5">
    <source>
        <dbReference type="SAM" id="SignalP"/>
    </source>
</evidence>
<dbReference type="AlphaFoldDB" id="A0A8H2JR56"/>
<dbReference type="GO" id="GO:0020037">
    <property type="term" value="F:heme binding"/>
    <property type="evidence" value="ECO:0007669"/>
    <property type="project" value="InterPro"/>
</dbReference>
<keyword evidence="2 4" id="KW-0479">Metal-binding</keyword>
<evidence type="ECO:0000256" key="4">
    <source>
        <dbReference type="PROSITE-ProRule" id="PRU00433"/>
    </source>
</evidence>
<dbReference type="InterPro" id="IPR009056">
    <property type="entry name" value="Cyt_c-like_dom"/>
</dbReference>
<dbReference type="InterPro" id="IPR036909">
    <property type="entry name" value="Cyt_c-like_dom_sf"/>
</dbReference>
<dbReference type="RefSeq" id="WP_138621451.1">
    <property type="nucleotide sequence ID" value="NZ_SZVP01000003.1"/>
</dbReference>
<dbReference type="OrthoDB" id="8480010at2"/>
<evidence type="ECO:0000256" key="1">
    <source>
        <dbReference type="ARBA" id="ARBA00022617"/>
    </source>
</evidence>
<keyword evidence="8" id="KW-1185">Reference proteome</keyword>
<evidence type="ECO:0000313" key="7">
    <source>
        <dbReference type="EMBL" id="TMM46528.1"/>
    </source>
</evidence>
<gene>
    <name evidence="7" type="ORF">FCS21_04975</name>
</gene>
<evidence type="ECO:0000256" key="2">
    <source>
        <dbReference type="ARBA" id="ARBA00022723"/>
    </source>
</evidence>
<dbReference type="GO" id="GO:0009055">
    <property type="term" value="F:electron transfer activity"/>
    <property type="evidence" value="ECO:0007669"/>
    <property type="project" value="InterPro"/>
</dbReference>
<sequence length="151" mass="16752">MKYTTLALLIVMSLTLLSCNQGVDSPRGFSLPKGNAEQGKAVLLTYQCLACHTLQGVEDKNIEKHADINISLGGEKTQIVTYAELVTSIINPSHKFSSPYSAMAKTPDGKSKMNVFNDVMTVTELIDLVTFLQPKYTLLPFKPTVYQYYPR</sequence>
<keyword evidence="3 4" id="KW-0408">Iron</keyword>
<dbReference type="PROSITE" id="PS51007">
    <property type="entry name" value="CYTC"/>
    <property type="match status" value="1"/>
</dbReference>
<name>A0A8H2JR56_9GAMM</name>
<dbReference type="Gene3D" id="1.10.760.10">
    <property type="entry name" value="Cytochrome c-like domain"/>
    <property type="match status" value="1"/>
</dbReference>
<reference evidence="7 8" key="1">
    <citation type="submission" date="2019-05" db="EMBL/GenBank/DDBJ databases">
        <title>Colwellia ponticola sp. nov., isolated from seawater.</title>
        <authorList>
            <person name="Yoon J.-H."/>
        </authorList>
    </citation>
    <scope>NUCLEOTIDE SEQUENCE [LARGE SCALE GENOMIC DNA]</scope>
    <source>
        <strain evidence="7 8">OISW-25</strain>
    </source>
</reference>
<comment type="caution">
    <text evidence="7">The sequence shown here is derived from an EMBL/GenBank/DDBJ whole genome shotgun (WGS) entry which is preliminary data.</text>
</comment>
<evidence type="ECO:0000259" key="6">
    <source>
        <dbReference type="PROSITE" id="PS51007"/>
    </source>
</evidence>
<keyword evidence="5" id="KW-0732">Signal</keyword>
<organism evidence="7 8">
    <name type="scientific">Colwellia ponticola</name>
    <dbReference type="NCBI Taxonomy" id="2304625"/>
    <lineage>
        <taxon>Bacteria</taxon>
        <taxon>Pseudomonadati</taxon>
        <taxon>Pseudomonadota</taxon>
        <taxon>Gammaproteobacteria</taxon>
        <taxon>Alteromonadales</taxon>
        <taxon>Colwelliaceae</taxon>
        <taxon>Colwellia</taxon>
    </lineage>
</organism>
<accession>A0A8H2JR56</accession>
<dbReference type="EMBL" id="SZVP01000003">
    <property type="protein sequence ID" value="TMM46528.1"/>
    <property type="molecule type" value="Genomic_DNA"/>
</dbReference>
<evidence type="ECO:0000313" key="8">
    <source>
        <dbReference type="Proteomes" id="UP000307702"/>
    </source>
</evidence>
<feature type="chain" id="PRO_5034670395" evidence="5">
    <location>
        <begin position="19"/>
        <end position="151"/>
    </location>
</feature>
<dbReference type="Proteomes" id="UP000307702">
    <property type="component" value="Unassembled WGS sequence"/>
</dbReference>
<protein>
    <submittedName>
        <fullName evidence="7">Cytochrome C</fullName>
    </submittedName>
</protein>